<evidence type="ECO:0000256" key="19">
    <source>
        <dbReference type="ARBA" id="ARBA00083142"/>
    </source>
</evidence>
<dbReference type="PANTHER" id="PTHR43394">
    <property type="entry name" value="ATP-DEPENDENT PERMEASE MDL1, MITOCHONDRIAL"/>
    <property type="match status" value="1"/>
</dbReference>
<feature type="region of interest" description="Disordered" evidence="21">
    <location>
        <begin position="776"/>
        <end position="801"/>
    </location>
</feature>
<keyword evidence="7" id="KW-0571">Peptide transport</keyword>
<dbReference type="AlphaFoldDB" id="A0A3P9PKJ0"/>
<dbReference type="KEGG" id="pret:103469547"/>
<dbReference type="GO" id="GO:0015421">
    <property type="term" value="F:ABC-type oligopeptide transporter activity"/>
    <property type="evidence" value="ECO:0007669"/>
    <property type="project" value="UniProtKB-EC"/>
</dbReference>
<evidence type="ECO:0000256" key="12">
    <source>
        <dbReference type="ARBA" id="ARBA00023228"/>
    </source>
</evidence>
<feature type="transmembrane region" description="Helical" evidence="22">
    <location>
        <begin position="246"/>
        <end position="272"/>
    </location>
</feature>
<feature type="transmembrane region" description="Helical" evidence="22">
    <location>
        <begin position="7"/>
        <end position="28"/>
    </location>
</feature>
<evidence type="ECO:0000313" key="25">
    <source>
        <dbReference type="Ensembl" id="ENSPREP00000022391.1"/>
    </source>
</evidence>
<dbReference type="GO" id="GO:0005765">
    <property type="term" value="C:lysosomal membrane"/>
    <property type="evidence" value="ECO:0007669"/>
    <property type="project" value="UniProtKB-SubCell"/>
</dbReference>
<keyword evidence="26" id="KW-1185">Reference proteome</keyword>
<dbReference type="PIRSF" id="PIRSF002773">
    <property type="entry name" value="ABC_prm/ATPase_B"/>
    <property type="match status" value="1"/>
</dbReference>
<evidence type="ECO:0000259" key="23">
    <source>
        <dbReference type="PROSITE" id="PS50893"/>
    </source>
</evidence>
<dbReference type="InterPro" id="IPR027417">
    <property type="entry name" value="P-loop_NTPase"/>
</dbReference>
<dbReference type="InterPro" id="IPR017871">
    <property type="entry name" value="ABC_transporter-like_CS"/>
</dbReference>
<evidence type="ECO:0000256" key="16">
    <source>
        <dbReference type="ARBA" id="ARBA00066336"/>
    </source>
</evidence>
<dbReference type="SMART" id="SM00382">
    <property type="entry name" value="AAA"/>
    <property type="match status" value="1"/>
</dbReference>
<dbReference type="PROSITE" id="PS50929">
    <property type="entry name" value="ABC_TM1F"/>
    <property type="match status" value="1"/>
</dbReference>
<dbReference type="InterPro" id="IPR003593">
    <property type="entry name" value="AAA+_ATPase"/>
</dbReference>
<evidence type="ECO:0000256" key="13">
    <source>
        <dbReference type="ARBA" id="ARBA00052205"/>
    </source>
</evidence>
<dbReference type="InterPro" id="IPR039421">
    <property type="entry name" value="Type_1_exporter"/>
</dbReference>
<evidence type="ECO:0000256" key="8">
    <source>
        <dbReference type="ARBA" id="ARBA00022927"/>
    </source>
</evidence>
<comment type="catalytic activity">
    <reaction evidence="13">
        <text>a [oligopeptide](in) + ATP + H2O = a [oligopeptide](out) + ADP + phosphate + H(+)</text>
        <dbReference type="Rhea" id="RHEA:14429"/>
        <dbReference type="Rhea" id="RHEA-COMP:10531"/>
        <dbReference type="ChEBI" id="CHEBI:15377"/>
        <dbReference type="ChEBI" id="CHEBI:15378"/>
        <dbReference type="ChEBI" id="CHEBI:30616"/>
        <dbReference type="ChEBI" id="CHEBI:43474"/>
        <dbReference type="ChEBI" id="CHEBI:83228"/>
        <dbReference type="ChEBI" id="CHEBI:456216"/>
        <dbReference type="EC" id="7.4.2.6"/>
    </reaction>
    <physiologicalReaction direction="left-to-right" evidence="13">
        <dbReference type="Rhea" id="RHEA:14430"/>
    </physiologicalReaction>
</comment>
<keyword evidence="5" id="KW-0547">Nucleotide-binding</keyword>
<feature type="domain" description="ABC transporter" evidence="23">
    <location>
        <begin position="521"/>
        <end position="757"/>
    </location>
</feature>
<comment type="subunit">
    <text evidence="15">Homodimer. Interacts (via TMD0 region) with LAMP1; this interaction strongly stabilizes ABCB9 and protects ABCB9 against lysosomal degradation. Interacts (via TMD0 region) with LAMP2 (isoform LAMP-2B). Interacts (via TMD0) with YIF1B; this interaction allows (but is not essential) the ER-to-Golgi trafficking and strongly depends on a salt bridge within TMD0.</text>
</comment>
<keyword evidence="6" id="KW-0067">ATP-binding</keyword>
<dbReference type="SUPFAM" id="SSF52540">
    <property type="entry name" value="P-loop containing nucleoside triphosphate hydrolases"/>
    <property type="match status" value="1"/>
</dbReference>
<evidence type="ECO:0000256" key="7">
    <source>
        <dbReference type="ARBA" id="ARBA00022856"/>
    </source>
</evidence>
<reference evidence="26" key="1">
    <citation type="submission" date="2013-11" db="EMBL/GenBank/DDBJ databases">
        <title>The genomic landscape of the Guanapo guppy.</title>
        <authorList>
            <person name="Kuenstner A."/>
            <person name="Dreyer C."/>
        </authorList>
    </citation>
    <scope>NUCLEOTIDE SEQUENCE</scope>
    <source>
        <strain evidence="26">Guanapo</strain>
    </source>
</reference>
<dbReference type="InterPro" id="IPR003439">
    <property type="entry name" value="ABC_transporter-like_ATP-bd"/>
</dbReference>
<evidence type="ECO:0000256" key="2">
    <source>
        <dbReference type="ARBA" id="ARBA00006493"/>
    </source>
</evidence>
<evidence type="ECO:0000256" key="22">
    <source>
        <dbReference type="SAM" id="Phobius"/>
    </source>
</evidence>
<feature type="transmembrane region" description="Helical" evidence="22">
    <location>
        <begin position="345"/>
        <end position="364"/>
    </location>
</feature>
<name>A0A3P9PKJ0_POERE</name>
<dbReference type="FunFam" id="1.20.1560.10:FF:000031">
    <property type="entry name" value="ATP-binding cassette sub-family B member 9"/>
    <property type="match status" value="1"/>
</dbReference>
<dbReference type="FunFam" id="3.40.50.300:FF:000140">
    <property type="entry name" value="Lipid A export ATP-binding/permease protein MsbA"/>
    <property type="match status" value="1"/>
</dbReference>
<feature type="transmembrane region" description="Helical" evidence="22">
    <location>
        <begin position="202"/>
        <end position="226"/>
    </location>
</feature>
<feature type="domain" description="ABC transmembrane type-1" evidence="24">
    <location>
        <begin position="207"/>
        <end position="488"/>
    </location>
</feature>
<organism evidence="25 26">
    <name type="scientific">Poecilia reticulata</name>
    <name type="common">Guppy</name>
    <name type="synonym">Acanthophacelus reticulatus</name>
    <dbReference type="NCBI Taxonomy" id="8081"/>
    <lineage>
        <taxon>Eukaryota</taxon>
        <taxon>Metazoa</taxon>
        <taxon>Chordata</taxon>
        <taxon>Craniata</taxon>
        <taxon>Vertebrata</taxon>
        <taxon>Euteleostomi</taxon>
        <taxon>Actinopterygii</taxon>
        <taxon>Neopterygii</taxon>
        <taxon>Teleostei</taxon>
        <taxon>Neoteleostei</taxon>
        <taxon>Acanthomorphata</taxon>
        <taxon>Ovalentaria</taxon>
        <taxon>Atherinomorphae</taxon>
        <taxon>Cyprinodontiformes</taxon>
        <taxon>Poeciliidae</taxon>
        <taxon>Poeciliinae</taxon>
        <taxon>Poecilia</taxon>
    </lineage>
</organism>
<evidence type="ECO:0000256" key="10">
    <source>
        <dbReference type="ARBA" id="ARBA00022989"/>
    </source>
</evidence>
<dbReference type="EC" id="7.4.2.6" evidence="16"/>
<dbReference type="Pfam" id="PF00005">
    <property type="entry name" value="ABC_tran"/>
    <property type="match status" value="1"/>
</dbReference>
<proteinExistence type="inferred from homology"/>
<keyword evidence="9" id="KW-1278">Translocase</keyword>
<comment type="subcellular location">
    <subcellularLocation>
        <location evidence="1">Lysosome membrane</location>
        <topology evidence="1">Multi-pass membrane protein</topology>
    </subcellularLocation>
</comment>
<dbReference type="CTD" id="23457"/>
<keyword evidence="12" id="KW-0458">Lysosome</keyword>
<evidence type="ECO:0000256" key="20">
    <source>
        <dbReference type="ARBA" id="ARBA00084061"/>
    </source>
</evidence>
<comment type="function">
    <text evidence="14">ATP-dependent low-affinity peptide transporter which translocates a broad spectrum of peptides from the cytosol to the lysosomal lumen for degradation. Displays a broad peptide length specificity from 6-mer up to at least 59-mer peptides with an optimum of 23-mers. Binds and transports smaller and larger peptides with the same affinity. Favors positively charged, aromatic or hydrophobic residues in the N- and C-terminal positions whereas negatively charged residues as well as asparagine and methionine are not favored.</text>
</comment>
<dbReference type="InterPro" id="IPR036640">
    <property type="entry name" value="ABC1_TM_sf"/>
</dbReference>
<dbReference type="Gene3D" id="3.40.50.300">
    <property type="entry name" value="P-loop containing nucleotide triphosphate hydrolases"/>
    <property type="match status" value="1"/>
</dbReference>
<dbReference type="GO" id="GO:0016887">
    <property type="term" value="F:ATP hydrolysis activity"/>
    <property type="evidence" value="ECO:0007669"/>
    <property type="project" value="InterPro"/>
</dbReference>
<evidence type="ECO:0000256" key="18">
    <source>
        <dbReference type="ARBA" id="ARBA00079330"/>
    </source>
</evidence>
<dbReference type="STRING" id="8081.ENSPREP00000022391"/>
<evidence type="ECO:0000256" key="11">
    <source>
        <dbReference type="ARBA" id="ARBA00023136"/>
    </source>
</evidence>
<evidence type="ECO:0000256" key="4">
    <source>
        <dbReference type="ARBA" id="ARBA00022692"/>
    </source>
</evidence>
<dbReference type="Gene3D" id="1.20.1560.10">
    <property type="entry name" value="ABC transporter type 1, transmembrane domain"/>
    <property type="match status" value="1"/>
</dbReference>
<evidence type="ECO:0000256" key="9">
    <source>
        <dbReference type="ARBA" id="ARBA00022967"/>
    </source>
</evidence>
<keyword evidence="3" id="KW-0813">Transport</keyword>
<dbReference type="InterPro" id="IPR011527">
    <property type="entry name" value="ABC1_TM_dom"/>
</dbReference>
<evidence type="ECO:0000256" key="15">
    <source>
        <dbReference type="ARBA" id="ARBA00062472"/>
    </source>
</evidence>
<evidence type="ECO:0000256" key="14">
    <source>
        <dbReference type="ARBA" id="ARBA00055204"/>
    </source>
</evidence>
<keyword evidence="4 22" id="KW-0812">Transmembrane</keyword>
<dbReference type="Pfam" id="PF00664">
    <property type="entry name" value="ABC_membrane"/>
    <property type="match status" value="1"/>
</dbReference>
<dbReference type="Proteomes" id="UP000242638">
    <property type="component" value="Unassembled WGS sequence"/>
</dbReference>
<sequence>MGICAPVICTLLYVVLDSVITTVLYINGTELSLFIRDVLDFNILSSALDLWGIVLFRASLLLGASIGVLWNREDGPPRVARVTTVILLFCMVVITYTLAKLLMLTEVEPLSRQPWFLSLMGWTCASSLGVVLLWRQLGRVSSSVSGLDVRNSRGGGGRVSEDTEKLVDTAGEEEEAGGRKEKEEVSSRATLGRLLSYCRKDAGLLSLAILFLLISAVCEAFIPLYYGKAIDSIVVHQSMEYFAKPVATLASLALVSSMAIGVRGGVFTLTFARLNLRLRSRLFRTLMTQEIAFFDENHTGDILSRLSADTTQVSDLISQNINVFLRSVIKGTGFIIFMFRMSWKLTLVTMMGFPFIALVSKLYGEYYKKLTKEVQTVLAEANKVAEETISGMRTVRSFANESGEADSYYAKLLVMFQLNKKQALAYACYMWSSCISELALEVAVLYYGGHLVLTDQLSSGGLISFFIYMLELGECFESIASVYTGLMQGVGAAEKVFEYLDRKPKHPADGTEAPNSCTGLVEFKDITFAYPTRPETDVLKGVSFTLRPGEVTALVGPSGSGKSSCVSLLENFYLPQGGQVLLDGKPVNEFQHDYLHSKIALVSQEPVLFARTIKENISYGLSDVSMEMVVQAATKANAHDFITSLPKGYDTSVGEKGLQLSGGQKQRVAIARALIRQPRVLILDEATSALDAESEHIVQQALNSIMQEHTVLVIAHRLSTVEKADNIMVIDRGQVAERGTHSQLMATGGLYCKLVQRQVLGIETGTEVLNPSETVRWKSDRGRRRQNSGSSGSESEHNMRY</sequence>
<reference evidence="25" key="3">
    <citation type="submission" date="2025-09" db="UniProtKB">
        <authorList>
            <consortium name="Ensembl"/>
        </authorList>
    </citation>
    <scope>IDENTIFICATION</scope>
    <source>
        <strain evidence="25">Guanapo</strain>
    </source>
</reference>
<dbReference type="GO" id="GO:0005524">
    <property type="term" value="F:ATP binding"/>
    <property type="evidence" value="ECO:0007669"/>
    <property type="project" value="UniProtKB-KW"/>
</dbReference>
<evidence type="ECO:0000256" key="6">
    <source>
        <dbReference type="ARBA" id="ARBA00022840"/>
    </source>
</evidence>
<dbReference type="Ensembl" id="ENSPRET00000022621.1">
    <property type="protein sequence ID" value="ENSPREP00000022391.1"/>
    <property type="gene ID" value="ENSPREG00000015084.1"/>
</dbReference>
<evidence type="ECO:0000256" key="17">
    <source>
        <dbReference type="ARBA" id="ARBA00068474"/>
    </source>
</evidence>
<feature type="transmembrane region" description="Helical" evidence="22">
    <location>
        <begin position="48"/>
        <end position="70"/>
    </location>
</feature>
<dbReference type="CDD" id="cd03249">
    <property type="entry name" value="ABC_MTABC3_MDL1_MDL2"/>
    <property type="match status" value="1"/>
</dbReference>
<comment type="similarity">
    <text evidence="2">Belongs to the ABC transporter superfamily. ABCB family. MHC peptide exporter (TC 3.A.1.209) subfamily.</text>
</comment>
<feature type="transmembrane region" description="Helical" evidence="22">
    <location>
        <begin position="115"/>
        <end position="134"/>
    </location>
</feature>
<dbReference type="GO" id="GO:0015031">
    <property type="term" value="P:protein transport"/>
    <property type="evidence" value="ECO:0007669"/>
    <property type="project" value="UniProtKB-KW"/>
</dbReference>
<accession>A0A3P9PKJ0</accession>
<keyword evidence="10 22" id="KW-1133">Transmembrane helix</keyword>
<keyword evidence="11 22" id="KW-0472">Membrane</keyword>
<dbReference type="PROSITE" id="PS00211">
    <property type="entry name" value="ABC_TRANSPORTER_1"/>
    <property type="match status" value="1"/>
</dbReference>
<evidence type="ECO:0000256" key="1">
    <source>
        <dbReference type="ARBA" id="ARBA00004155"/>
    </source>
</evidence>
<dbReference type="PROSITE" id="PS50893">
    <property type="entry name" value="ABC_TRANSPORTER_2"/>
    <property type="match status" value="1"/>
</dbReference>
<evidence type="ECO:0000256" key="5">
    <source>
        <dbReference type="ARBA" id="ARBA00022741"/>
    </source>
</evidence>
<dbReference type="GeneTree" id="ENSGT00940000155431"/>
<dbReference type="Bgee" id="ENSPREG00000015084">
    <property type="expression patterns" value="Expressed in caudal fin"/>
</dbReference>
<reference evidence="25" key="2">
    <citation type="submission" date="2025-08" db="UniProtKB">
        <authorList>
            <consortium name="Ensembl"/>
        </authorList>
    </citation>
    <scope>IDENTIFICATION</scope>
    <source>
        <strain evidence="25">Guanapo</strain>
    </source>
</reference>
<evidence type="ECO:0000313" key="26">
    <source>
        <dbReference type="Proteomes" id="UP000242638"/>
    </source>
</evidence>
<feature type="transmembrane region" description="Helical" evidence="22">
    <location>
        <begin position="82"/>
        <end position="103"/>
    </location>
</feature>
<evidence type="ECO:0000256" key="3">
    <source>
        <dbReference type="ARBA" id="ARBA00022448"/>
    </source>
</evidence>
<dbReference type="RefSeq" id="XP_008415513.1">
    <property type="nucleotide sequence ID" value="XM_008417291.2"/>
</dbReference>
<dbReference type="OrthoDB" id="6500128at2759"/>
<keyword evidence="8" id="KW-0653">Protein transport</keyword>
<dbReference type="PANTHER" id="PTHR43394:SF19">
    <property type="entry name" value="ABC TRANSPORTER B FAMILY"/>
    <property type="match status" value="1"/>
</dbReference>
<evidence type="ECO:0000259" key="24">
    <source>
        <dbReference type="PROSITE" id="PS50929"/>
    </source>
</evidence>
<dbReference type="OMA" id="CRLYEPQ"/>
<evidence type="ECO:0000256" key="21">
    <source>
        <dbReference type="SAM" id="MobiDB-lite"/>
    </source>
</evidence>
<feature type="region of interest" description="Disordered" evidence="21">
    <location>
        <begin position="146"/>
        <end position="182"/>
    </location>
</feature>
<dbReference type="GeneID" id="103469547"/>
<protein>
    <recommendedName>
        <fullName evidence="17">ABC-type oligopeptide transporter ABCB9</fullName>
        <ecNumber evidence="16">7.4.2.6</ecNumber>
    </recommendedName>
    <alternativeName>
        <fullName evidence="20">ATP-binding cassette sub-family B member 9</fullName>
    </alternativeName>
    <alternativeName>
        <fullName evidence="19">ATP-binding cassette transporter 9</fullName>
    </alternativeName>
    <alternativeName>
        <fullName evidence="18">TAP-like protein</fullName>
    </alternativeName>
</protein>
<dbReference type="SUPFAM" id="SSF90123">
    <property type="entry name" value="ABC transporter transmembrane region"/>
    <property type="match status" value="1"/>
</dbReference>